<reference evidence="2" key="1">
    <citation type="journal article" date="2020" name="Plant J.">
        <title>Transposons played a major role in the diversification between the closely related almond and peach genomes: results from the almond genome sequence.</title>
        <authorList>
            <person name="Alioto T."/>
            <person name="Alexiou K.G."/>
            <person name="Bardil A."/>
            <person name="Barteri F."/>
            <person name="Castanera R."/>
            <person name="Cruz F."/>
            <person name="Dhingra A."/>
            <person name="Duval H."/>
            <person name="Fernandez I Marti A."/>
            <person name="Frias L."/>
            <person name="Galan B."/>
            <person name="Garcia J.L."/>
            <person name="Howad W."/>
            <person name="Gomez-Garrido J."/>
            <person name="Gut M."/>
            <person name="Julca I."/>
            <person name="Morata J."/>
            <person name="Puigdomenech P."/>
            <person name="Ribeca P."/>
            <person name="Rubio Cabetas M.J."/>
            <person name="Vlasova A."/>
            <person name="Wirthensohn M."/>
            <person name="Garcia-Mas J."/>
            <person name="Gabaldon T."/>
            <person name="Casacuberta J.M."/>
            <person name="Arus P."/>
        </authorList>
    </citation>
    <scope>NUCLEOTIDE SEQUENCE [LARGE SCALE GENOMIC DNA]</scope>
    <source>
        <strain evidence="2">cv. Texas</strain>
    </source>
</reference>
<dbReference type="Proteomes" id="UP000327085">
    <property type="component" value="Unassembled WGS sequence"/>
</dbReference>
<gene>
    <name evidence="1" type="ORF">ALMOND_2B017810</name>
</gene>
<feature type="non-terminal residue" evidence="1">
    <location>
        <position position="1"/>
    </location>
</feature>
<name>A0A5E4GDB1_PRUDU</name>
<feature type="non-terminal residue" evidence="1">
    <location>
        <position position="145"/>
    </location>
</feature>
<accession>A0A5E4GDB1</accession>
<evidence type="ECO:0000313" key="2">
    <source>
        <dbReference type="Proteomes" id="UP000327085"/>
    </source>
</evidence>
<organism evidence="1 2">
    <name type="scientific">Prunus dulcis</name>
    <name type="common">Almond</name>
    <name type="synonym">Amygdalus dulcis</name>
    <dbReference type="NCBI Taxonomy" id="3755"/>
    <lineage>
        <taxon>Eukaryota</taxon>
        <taxon>Viridiplantae</taxon>
        <taxon>Streptophyta</taxon>
        <taxon>Embryophyta</taxon>
        <taxon>Tracheophyta</taxon>
        <taxon>Spermatophyta</taxon>
        <taxon>Magnoliopsida</taxon>
        <taxon>eudicotyledons</taxon>
        <taxon>Gunneridae</taxon>
        <taxon>Pentapetalae</taxon>
        <taxon>rosids</taxon>
        <taxon>fabids</taxon>
        <taxon>Rosales</taxon>
        <taxon>Rosaceae</taxon>
        <taxon>Amygdaloideae</taxon>
        <taxon>Amygdaleae</taxon>
        <taxon>Prunus</taxon>
    </lineage>
</organism>
<dbReference type="Gramene" id="VVA37528">
    <property type="protein sequence ID" value="VVA37528"/>
    <property type="gene ID" value="Prudul26B017810"/>
</dbReference>
<protein>
    <submittedName>
        <fullName evidence="1">PREDICTED: transposon</fullName>
    </submittedName>
</protein>
<proteinExistence type="predicted"/>
<sequence length="145" mass="16310">HALDVMHIEKNVCDSIIGTLLEIPGKNKDGIAARLDLLNMGVKTDLQPEYGEKCTRLPPGPWNLSRAEKREVCNSFYGMKVPEDSRLLGLKSHDCHTLMQQLLPVAIRSVLEKPARYAITRLCFFFNAICAKTVDVSKLDKLEED</sequence>
<dbReference type="InParanoid" id="A0A5E4GDB1"/>
<dbReference type="AlphaFoldDB" id="A0A5E4GDB1"/>
<dbReference type="PANTHER" id="PTHR10775:SF180">
    <property type="entry name" value="TRANSPOSON, EN_SPM-LIKE, TRANSPOSASE-ASSOCIATED DOMAIN PROTEIN-RELATED"/>
    <property type="match status" value="1"/>
</dbReference>
<dbReference type="OMA" id="PMAIRDI"/>
<dbReference type="EMBL" id="CABIKO010000545">
    <property type="protein sequence ID" value="VVA37528.1"/>
    <property type="molecule type" value="Genomic_DNA"/>
</dbReference>
<evidence type="ECO:0000313" key="1">
    <source>
        <dbReference type="EMBL" id="VVA37528.1"/>
    </source>
</evidence>
<dbReference type="PANTHER" id="PTHR10775">
    <property type="entry name" value="OS08G0208400 PROTEIN"/>
    <property type="match status" value="1"/>
</dbReference>